<dbReference type="Gene3D" id="1.25.40.20">
    <property type="entry name" value="Ankyrin repeat-containing domain"/>
    <property type="match status" value="1"/>
</dbReference>
<dbReference type="PANTHER" id="PTHR24179:SF29">
    <property type="entry name" value="LD46604P"/>
    <property type="match status" value="1"/>
</dbReference>
<name>A0A401PP95_SCYTO</name>
<keyword evidence="5" id="KW-1185">Reference proteome</keyword>
<dbReference type="GO" id="GO:0005737">
    <property type="term" value="C:cytoplasm"/>
    <property type="evidence" value="ECO:0007669"/>
    <property type="project" value="TreeGrafter"/>
</dbReference>
<dbReference type="AlphaFoldDB" id="A0A401PP95"/>
<dbReference type="InterPro" id="IPR036770">
    <property type="entry name" value="Ankyrin_rpt-contain_sf"/>
</dbReference>
<dbReference type="GO" id="GO:0004857">
    <property type="term" value="F:enzyme inhibitor activity"/>
    <property type="evidence" value="ECO:0007669"/>
    <property type="project" value="TreeGrafter"/>
</dbReference>
<dbReference type="EMBL" id="BFAA01014919">
    <property type="protein sequence ID" value="GCB74970.1"/>
    <property type="molecule type" value="Genomic_DNA"/>
</dbReference>
<evidence type="ECO:0000256" key="1">
    <source>
        <dbReference type="ARBA" id="ARBA00022737"/>
    </source>
</evidence>
<accession>A0A401PP95</accession>
<evidence type="ECO:0000256" key="3">
    <source>
        <dbReference type="SAM" id="MobiDB-lite"/>
    </source>
</evidence>
<feature type="non-terminal residue" evidence="4">
    <location>
        <position position="66"/>
    </location>
</feature>
<dbReference type="GO" id="GO:0017020">
    <property type="term" value="F:myosin phosphatase regulator activity"/>
    <property type="evidence" value="ECO:0007669"/>
    <property type="project" value="TreeGrafter"/>
</dbReference>
<keyword evidence="2" id="KW-0040">ANK repeat</keyword>
<organism evidence="4 5">
    <name type="scientific">Scyliorhinus torazame</name>
    <name type="common">Cloudy catshark</name>
    <name type="synonym">Catulus torazame</name>
    <dbReference type="NCBI Taxonomy" id="75743"/>
    <lineage>
        <taxon>Eukaryota</taxon>
        <taxon>Metazoa</taxon>
        <taxon>Chordata</taxon>
        <taxon>Craniata</taxon>
        <taxon>Vertebrata</taxon>
        <taxon>Chondrichthyes</taxon>
        <taxon>Elasmobranchii</taxon>
        <taxon>Galeomorphii</taxon>
        <taxon>Galeoidea</taxon>
        <taxon>Carcharhiniformes</taxon>
        <taxon>Scyliorhinidae</taxon>
        <taxon>Scyliorhinus</taxon>
    </lineage>
</organism>
<feature type="region of interest" description="Disordered" evidence="3">
    <location>
        <begin position="1"/>
        <end position="38"/>
    </location>
</feature>
<dbReference type="STRING" id="75743.A0A401PP95"/>
<dbReference type="PANTHER" id="PTHR24179">
    <property type="entry name" value="PROTEIN PHOSPHATASE 1 REGULATORY SUBUNIT 12"/>
    <property type="match status" value="1"/>
</dbReference>
<evidence type="ECO:0000256" key="2">
    <source>
        <dbReference type="ARBA" id="ARBA00023043"/>
    </source>
</evidence>
<gene>
    <name evidence="4" type="ORF">scyTo_0019699</name>
</gene>
<sequence length="66" mass="7932">MTTQERLKHAHKRRAQQLKKWAQFEKDTQGKKAKLDKRRSNRGLKRIRFSDNVRLLEAASRNDVEE</sequence>
<dbReference type="Proteomes" id="UP000288216">
    <property type="component" value="Unassembled WGS sequence"/>
</dbReference>
<dbReference type="InterPro" id="IPR051226">
    <property type="entry name" value="PP1_Regulatory_Subunit"/>
</dbReference>
<comment type="caution">
    <text evidence="4">The sequence shown here is derived from an EMBL/GenBank/DDBJ whole genome shotgun (WGS) entry which is preliminary data.</text>
</comment>
<keyword evidence="1" id="KW-0677">Repeat</keyword>
<evidence type="ECO:0000313" key="4">
    <source>
        <dbReference type="EMBL" id="GCB74970.1"/>
    </source>
</evidence>
<evidence type="ECO:0000313" key="5">
    <source>
        <dbReference type="Proteomes" id="UP000288216"/>
    </source>
</evidence>
<proteinExistence type="predicted"/>
<protein>
    <submittedName>
        <fullName evidence="4">Uncharacterized protein</fullName>
    </submittedName>
</protein>
<dbReference type="OMA" id="MPNIERM"/>
<feature type="compositionally biased region" description="Basic residues" evidence="3">
    <location>
        <begin position="8"/>
        <end position="17"/>
    </location>
</feature>
<reference evidence="4 5" key="1">
    <citation type="journal article" date="2018" name="Nat. Ecol. Evol.">
        <title>Shark genomes provide insights into elasmobranch evolution and the origin of vertebrates.</title>
        <authorList>
            <person name="Hara Y"/>
            <person name="Yamaguchi K"/>
            <person name="Onimaru K"/>
            <person name="Kadota M"/>
            <person name="Koyanagi M"/>
            <person name="Keeley SD"/>
            <person name="Tatsumi K"/>
            <person name="Tanaka K"/>
            <person name="Motone F"/>
            <person name="Kageyama Y"/>
            <person name="Nozu R"/>
            <person name="Adachi N"/>
            <person name="Nishimura O"/>
            <person name="Nakagawa R"/>
            <person name="Tanegashima C"/>
            <person name="Kiyatake I"/>
            <person name="Matsumoto R"/>
            <person name="Murakumo K"/>
            <person name="Nishida K"/>
            <person name="Terakita A"/>
            <person name="Kuratani S"/>
            <person name="Sato K"/>
            <person name="Hyodo S Kuraku.S."/>
        </authorList>
    </citation>
    <scope>NUCLEOTIDE SEQUENCE [LARGE SCALE GENOMIC DNA]</scope>
</reference>
<dbReference type="OrthoDB" id="19014at2759"/>